<dbReference type="RefSeq" id="WP_353546026.1">
    <property type="nucleotide sequence ID" value="NZ_JAGKSB010000003.1"/>
</dbReference>
<dbReference type="AlphaFoldDB" id="A0A8T4H661"/>
<name>A0A8T4H661_9SPHI</name>
<dbReference type="Pfam" id="PF09527">
    <property type="entry name" value="ATPase_gene1"/>
    <property type="match status" value="1"/>
</dbReference>
<keyword evidence="1" id="KW-0812">Transmembrane</keyword>
<organism evidence="2 3">
    <name type="scientific">Rhinopithecimicrobium faecis</name>
    <dbReference type="NCBI Taxonomy" id="2820698"/>
    <lineage>
        <taxon>Bacteria</taxon>
        <taxon>Pseudomonadati</taxon>
        <taxon>Bacteroidota</taxon>
        <taxon>Sphingobacteriia</taxon>
        <taxon>Sphingobacteriales</taxon>
        <taxon>Sphingobacteriaceae</taxon>
        <taxon>Rhinopithecimicrobium</taxon>
    </lineage>
</organism>
<keyword evidence="1" id="KW-1133">Transmembrane helix</keyword>
<sequence>MKGSEKKPNKWLVFTSMSAQMVVTIYLFYLLASWLDSKYHFTSERVVPLITMLGVVISIYQVIRQANKMNEE</sequence>
<dbReference type="Proteomes" id="UP000679691">
    <property type="component" value="Unassembled WGS sequence"/>
</dbReference>
<keyword evidence="3" id="KW-1185">Reference proteome</keyword>
<feature type="transmembrane region" description="Helical" evidence="1">
    <location>
        <begin position="12"/>
        <end position="34"/>
    </location>
</feature>
<protein>
    <submittedName>
        <fullName evidence="2">AtpZ/AtpI family protein</fullName>
    </submittedName>
</protein>
<feature type="transmembrane region" description="Helical" evidence="1">
    <location>
        <begin position="46"/>
        <end position="63"/>
    </location>
</feature>
<dbReference type="InterPro" id="IPR032820">
    <property type="entry name" value="ATPase_put"/>
</dbReference>
<proteinExistence type="predicted"/>
<gene>
    <name evidence="2" type="ORF">J5U18_03005</name>
</gene>
<evidence type="ECO:0000313" key="2">
    <source>
        <dbReference type="EMBL" id="MBP3942542.1"/>
    </source>
</evidence>
<evidence type="ECO:0000313" key="3">
    <source>
        <dbReference type="Proteomes" id="UP000679691"/>
    </source>
</evidence>
<reference evidence="2" key="1">
    <citation type="submission" date="2021-03" db="EMBL/GenBank/DDBJ databases">
        <authorList>
            <person name="Lu T."/>
            <person name="Wang Q."/>
            <person name="Han X."/>
        </authorList>
    </citation>
    <scope>NUCLEOTIDE SEQUENCE</scope>
    <source>
        <strain evidence="2">WQ 2009</strain>
    </source>
</reference>
<keyword evidence="1" id="KW-0472">Membrane</keyword>
<evidence type="ECO:0000256" key="1">
    <source>
        <dbReference type="SAM" id="Phobius"/>
    </source>
</evidence>
<accession>A0A8T4H661</accession>
<comment type="caution">
    <text evidence="2">The sequence shown here is derived from an EMBL/GenBank/DDBJ whole genome shotgun (WGS) entry which is preliminary data.</text>
</comment>
<dbReference type="EMBL" id="JAGKSB010000003">
    <property type="protein sequence ID" value="MBP3942542.1"/>
    <property type="molecule type" value="Genomic_DNA"/>
</dbReference>